<dbReference type="InterPro" id="IPR027417">
    <property type="entry name" value="P-loop_NTPase"/>
</dbReference>
<dbReference type="GO" id="GO:0005525">
    <property type="term" value="F:GTP binding"/>
    <property type="evidence" value="ECO:0007669"/>
    <property type="project" value="TreeGrafter"/>
</dbReference>
<dbReference type="Proteomes" id="UP000515146">
    <property type="component" value="Unplaced"/>
</dbReference>
<dbReference type="Pfam" id="PF13521">
    <property type="entry name" value="AAA_28"/>
    <property type="match status" value="1"/>
</dbReference>
<dbReference type="InterPro" id="IPR053227">
    <property type="entry name" value="TRPL-trafficking_regulator"/>
</dbReference>
<name>A0A6P6XT16_DERPT</name>
<reference evidence="2" key="1">
    <citation type="submission" date="2025-08" db="UniProtKB">
        <authorList>
            <consortium name="RefSeq"/>
        </authorList>
    </citation>
    <scope>IDENTIFICATION</scope>
    <source>
        <strain evidence="2">Airmid</strain>
    </source>
</reference>
<dbReference type="SUPFAM" id="SSF52540">
    <property type="entry name" value="P-loop containing nucleoside triphosphate hydrolases"/>
    <property type="match status" value="1"/>
</dbReference>
<gene>
    <name evidence="2" type="primary">LOC113790538</name>
</gene>
<keyword evidence="1" id="KW-1185">Reference proteome</keyword>
<dbReference type="InterPro" id="IPR033469">
    <property type="entry name" value="CYTH-like_dom_sf"/>
</dbReference>
<dbReference type="CTD" id="37119"/>
<dbReference type="Gene3D" id="2.40.320.10">
    <property type="entry name" value="Hypothetical Protein Pfu-838710-001"/>
    <property type="match status" value="1"/>
</dbReference>
<proteinExistence type="predicted"/>
<protein>
    <submittedName>
        <fullName evidence="2">TRPL translocation defect protein 14-like</fullName>
    </submittedName>
</protein>
<dbReference type="RefSeq" id="XP_027196018.1">
    <property type="nucleotide sequence ID" value="XM_027340217.1"/>
</dbReference>
<evidence type="ECO:0000313" key="2">
    <source>
        <dbReference type="RefSeq" id="XP_027196018.1"/>
    </source>
</evidence>
<dbReference type="KEGG" id="dpte:113790538"/>
<dbReference type="InterPro" id="IPR038727">
    <property type="entry name" value="NadR/Ttd14_AAA_dom"/>
</dbReference>
<dbReference type="GO" id="GO:0035091">
    <property type="term" value="F:phosphatidylinositol binding"/>
    <property type="evidence" value="ECO:0007669"/>
    <property type="project" value="TreeGrafter"/>
</dbReference>
<dbReference type="FunCoup" id="A0A6P6XT16">
    <property type="interactions" value="247"/>
</dbReference>
<accession>A0A6P6XT16</accession>
<dbReference type="SUPFAM" id="SSF55154">
    <property type="entry name" value="CYTH-like phosphatases"/>
    <property type="match status" value="1"/>
</dbReference>
<sequence length="579" mass="65467">MKNNKMNLNTNPMEGNPTTDGSGRIESLMLDPLQTSSPPSPPPLSMINQTITSNGNSHSIINHNTCDHPNSDHIVYRLALTGGPCSGKTTGQARISTFFENLGWKVYRVPETATTLFSGGIRFPELNKDEADKFQENLIKVMISIERTFFTLAQTCKRNCLIICDRGVMDATAYMSDECWQRFLRANKWNTVDLRDNRYNQVIHLVTSADGAEEYYNIEGNPVRTEGLELAREMDRKTMEAWVGHPYMDVIDNSTDFDTKMRRMISALCRRIGIEASDRLQDESHKIKFLVNGPPPSPSSISMPPYQDFDVVHDYLITSNPKIQSRIRKRGQNGNWSYQQTVRRSDAGSQMVELRRQITHRDYVTLLAQRDDNHHTIYKTRRCFLWQQTYFQMDIYQAPRNGLILLEAYTTLSGQALKAKLPAFLNIVREVTDDPEYSMFELSRRLESPTRLGIGGVRQLSGSHRGSISSSDESANENVTKTNRTNSDGRNGKKSRRKLSALLRESGDVLTSPSQTITKENGQIDLKSGINDNNVNNVNNDPENLKGNDDNNNSICKSKISATTDISNNVKMNTTNGHY</sequence>
<dbReference type="OrthoDB" id="6375174at2759"/>
<dbReference type="PANTHER" id="PTHR34932:SF1">
    <property type="entry name" value="TRPL TRANSLOCATION DEFECT PROTEIN 14"/>
    <property type="match status" value="1"/>
</dbReference>
<dbReference type="AlphaFoldDB" id="A0A6P6XT16"/>
<dbReference type="GO" id="GO:0070300">
    <property type="term" value="F:phosphatidic acid binding"/>
    <property type="evidence" value="ECO:0007669"/>
    <property type="project" value="TreeGrafter"/>
</dbReference>
<dbReference type="Gene3D" id="3.40.50.300">
    <property type="entry name" value="P-loop containing nucleotide triphosphate hydrolases"/>
    <property type="match status" value="1"/>
</dbReference>
<dbReference type="GO" id="GO:0045494">
    <property type="term" value="P:photoreceptor cell maintenance"/>
    <property type="evidence" value="ECO:0007669"/>
    <property type="project" value="TreeGrafter"/>
</dbReference>
<dbReference type="InParanoid" id="A0A6P6XT16"/>
<organism evidence="1 2">
    <name type="scientific">Dermatophagoides pteronyssinus</name>
    <name type="common">European house dust mite</name>
    <dbReference type="NCBI Taxonomy" id="6956"/>
    <lineage>
        <taxon>Eukaryota</taxon>
        <taxon>Metazoa</taxon>
        <taxon>Ecdysozoa</taxon>
        <taxon>Arthropoda</taxon>
        <taxon>Chelicerata</taxon>
        <taxon>Arachnida</taxon>
        <taxon>Acari</taxon>
        <taxon>Acariformes</taxon>
        <taxon>Sarcoptiformes</taxon>
        <taxon>Astigmata</taxon>
        <taxon>Psoroptidia</taxon>
        <taxon>Analgoidea</taxon>
        <taxon>Pyroglyphidae</taxon>
        <taxon>Dermatophagoidinae</taxon>
        <taxon>Dermatophagoides</taxon>
    </lineage>
</organism>
<dbReference type="PANTHER" id="PTHR34932">
    <property type="entry name" value="TRPL TRANSLOCATION DEFECT PROTEIN 14"/>
    <property type="match status" value="1"/>
</dbReference>
<evidence type="ECO:0000313" key="1">
    <source>
        <dbReference type="Proteomes" id="UP000515146"/>
    </source>
</evidence>